<evidence type="ECO:0000313" key="2">
    <source>
        <dbReference type="Proteomes" id="UP000588098"/>
    </source>
</evidence>
<dbReference type="AlphaFoldDB" id="A0A7W9QHP4"/>
<accession>A0A7W9QHP4</accession>
<gene>
    <name evidence="1" type="ORF">FHS42_007484</name>
</gene>
<dbReference type="Proteomes" id="UP000588098">
    <property type="component" value="Unassembled WGS sequence"/>
</dbReference>
<reference evidence="1 2" key="1">
    <citation type="submission" date="2020-08" db="EMBL/GenBank/DDBJ databases">
        <title>Genomic Encyclopedia of Type Strains, Phase III (KMG-III): the genomes of soil and plant-associated and newly described type strains.</title>
        <authorList>
            <person name="Whitman W."/>
        </authorList>
    </citation>
    <scope>NUCLEOTIDE SEQUENCE [LARGE SCALE GENOMIC DNA]</scope>
    <source>
        <strain evidence="1 2">CECT 8305</strain>
    </source>
</reference>
<protein>
    <submittedName>
        <fullName evidence="1">Uncharacterized protein</fullName>
    </submittedName>
</protein>
<comment type="caution">
    <text evidence="1">The sequence shown here is derived from an EMBL/GenBank/DDBJ whole genome shotgun (WGS) entry which is preliminary data.</text>
</comment>
<evidence type="ECO:0000313" key="1">
    <source>
        <dbReference type="EMBL" id="MBB5940386.1"/>
    </source>
</evidence>
<dbReference type="EMBL" id="JACHJL010000045">
    <property type="protein sequence ID" value="MBB5940386.1"/>
    <property type="molecule type" value="Genomic_DNA"/>
</dbReference>
<feature type="non-terminal residue" evidence="1">
    <location>
        <position position="1"/>
    </location>
</feature>
<organism evidence="1 2">
    <name type="scientific">Streptomyces zagrosensis</name>
    <dbReference type="NCBI Taxonomy" id="1042984"/>
    <lineage>
        <taxon>Bacteria</taxon>
        <taxon>Bacillati</taxon>
        <taxon>Actinomycetota</taxon>
        <taxon>Actinomycetes</taxon>
        <taxon>Kitasatosporales</taxon>
        <taxon>Streptomycetaceae</taxon>
        <taxon>Streptomyces</taxon>
    </lineage>
</organism>
<name>A0A7W9QHP4_9ACTN</name>
<keyword evidence="2" id="KW-1185">Reference proteome</keyword>
<sequence length="42" mass="4912">PEVQPIDTSFTWLSSLTWSDFMSHTETFSWHMESASWHTLAP</sequence>
<proteinExistence type="predicted"/>